<organism evidence="1 2">
    <name type="scientific">Rhizobium chutanense</name>
    <dbReference type="NCBI Taxonomy" id="2035448"/>
    <lineage>
        <taxon>Bacteria</taxon>
        <taxon>Pseudomonadati</taxon>
        <taxon>Pseudomonadota</taxon>
        <taxon>Alphaproteobacteria</taxon>
        <taxon>Hyphomicrobiales</taxon>
        <taxon>Rhizobiaceae</taxon>
        <taxon>Rhizobium/Agrobacterium group</taxon>
        <taxon>Rhizobium</taxon>
    </lineage>
</organism>
<reference evidence="1 2" key="1">
    <citation type="submission" date="2018-11" db="EMBL/GenBank/DDBJ databases">
        <title>Rhizobium chutanense sp. nov., isolated from root nodules of Phaseolus vulgaris in China.</title>
        <authorList>
            <person name="Huo Y."/>
        </authorList>
    </citation>
    <scope>NUCLEOTIDE SEQUENCE [LARGE SCALE GENOMIC DNA]</scope>
    <source>
        <strain evidence="1 2">C16</strain>
    </source>
</reference>
<comment type="caution">
    <text evidence="1">The sequence shown here is derived from an EMBL/GenBank/DDBJ whole genome shotgun (WGS) entry which is preliminary data.</text>
</comment>
<dbReference type="Proteomes" id="UP000278081">
    <property type="component" value="Unassembled WGS sequence"/>
</dbReference>
<protein>
    <submittedName>
        <fullName evidence="1">Uncharacterized protein</fullName>
    </submittedName>
</protein>
<name>A0A3S0S3B4_9HYPH</name>
<sequence>MADHVLWSAESMAFPPSPEEADALSEILTLPRVTVTRPSMDHLLAMGMAAYDCHRNCAAYAESYSDGSTRHVWGWIIHGADLILHSVVERGGLWRCLTPQYIEAPSHFPFIPDMTIEWRENADGSREPHRNGTKLPNALRKYPEDHIRMRDRFRELIDSGMSVLDARSMVDATLGDEFSRKPGIRSQFR</sequence>
<dbReference type="OrthoDB" id="7875804at2"/>
<evidence type="ECO:0000313" key="1">
    <source>
        <dbReference type="EMBL" id="RUM07649.1"/>
    </source>
</evidence>
<evidence type="ECO:0000313" key="2">
    <source>
        <dbReference type="Proteomes" id="UP000278081"/>
    </source>
</evidence>
<gene>
    <name evidence="1" type="ORF">EFR84_08025</name>
</gene>
<dbReference type="AlphaFoldDB" id="A0A3S0S3B4"/>
<dbReference type="EMBL" id="RJTJ01000006">
    <property type="protein sequence ID" value="RUM07649.1"/>
    <property type="molecule type" value="Genomic_DNA"/>
</dbReference>
<accession>A0A3S0S3B4</accession>
<proteinExistence type="predicted"/>